<dbReference type="InterPro" id="IPR036397">
    <property type="entry name" value="RNaseH_sf"/>
</dbReference>
<organism evidence="2 3">
    <name type="scientific">Desulfofundulus thermosubterraneus DSM 16057</name>
    <dbReference type="NCBI Taxonomy" id="1121432"/>
    <lineage>
        <taxon>Bacteria</taxon>
        <taxon>Bacillati</taxon>
        <taxon>Bacillota</taxon>
        <taxon>Clostridia</taxon>
        <taxon>Eubacteriales</taxon>
        <taxon>Peptococcaceae</taxon>
        <taxon>Desulfofundulus</taxon>
    </lineage>
</organism>
<accession>A0A1M6IBZ0</accession>
<keyword evidence="3" id="KW-1185">Reference proteome</keyword>
<gene>
    <name evidence="2" type="ORF">SAMN02745219_02263</name>
</gene>
<dbReference type="Gene3D" id="3.30.420.10">
    <property type="entry name" value="Ribonuclease H-like superfamily/Ribonuclease H"/>
    <property type="match status" value="1"/>
</dbReference>
<protein>
    <submittedName>
        <fullName evidence="2">Integrase core domain-containing protein</fullName>
    </submittedName>
</protein>
<dbReference type="InterPro" id="IPR001584">
    <property type="entry name" value="Integrase_cat-core"/>
</dbReference>
<dbReference type="Pfam" id="PF00665">
    <property type="entry name" value="rve"/>
    <property type="match status" value="1"/>
</dbReference>
<dbReference type="PANTHER" id="PTHR46889">
    <property type="entry name" value="TRANSPOSASE INSF FOR INSERTION SEQUENCE IS3B-RELATED"/>
    <property type="match status" value="1"/>
</dbReference>
<dbReference type="SUPFAM" id="SSF53098">
    <property type="entry name" value="Ribonuclease H-like"/>
    <property type="match status" value="1"/>
</dbReference>
<reference evidence="3" key="1">
    <citation type="submission" date="2016-11" db="EMBL/GenBank/DDBJ databases">
        <authorList>
            <person name="Varghese N."/>
            <person name="Submissions S."/>
        </authorList>
    </citation>
    <scope>NUCLEOTIDE SEQUENCE [LARGE SCALE GENOMIC DNA]</scope>
    <source>
        <strain evidence="3">DSM 16057</strain>
    </source>
</reference>
<proteinExistence type="predicted"/>
<dbReference type="STRING" id="1121432.SAMN02745219_02263"/>
<evidence type="ECO:0000313" key="2">
    <source>
        <dbReference type="EMBL" id="SHJ31925.1"/>
    </source>
</evidence>
<feature type="domain" description="Integrase catalytic" evidence="1">
    <location>
        <begin position="1"/>
        <end position="103"/>
    </location>
</feature>
<dbReference type="GO" id="GO:0015074">
    <property type="term" value="P:DNA integration"/>
    <property type="evidence" value="ECO:0007669"/>
    <property type="project" value="InterPro"/>
</dbReference>
<dbReference type="InterPro" id="IPR012337">
    <property type="entry name" value="RNaseH-like_sf"/>
</dbReference>
<evidence type="ECO:0000259" key="1">
    <source>
        <dbReference type="PROSITE" id="PS50994"/>
    </source>
</evidence>
<dbReference type="Proteomes" id="UP000184529">
    <property type="component" value="Unassembled WGS sequence"/>
</dbReference>
<dbReference type="InterPro" id="IPR050900">
    <property type="entry name" value="Transposase_IS3/IS150/IS904"/>
</dbReference>
<sequence>MYLVAIMDWYSRYVVSWEMDLSLEISFVLEAVKLALARSRPEIMNSDQGSQFTSPQYIELLKNAGVQISMDGKGRVTDNIFVERLWRSLKYEEVYLLDYASPR</sequence>
<dbReference type="AlphaFoldDB" id="A0A1M6IBZ0"/>
<dbReference type="PROSITE" id="PS50994">
    <property type="entry name" value="INTEGRASE"/>
    <property type="match status" value="1"/>
</dbReference>
<dbReference type="GO" id="GO:0003676">
    <property type="term" value="F:nucleic acid binding"/>
    <property type="evidence" value="ECO:0007669"/>
    <property type="project" value="InterPro"/>
</dbReference>
<evidence type="ECO:0000313" key="3">
    <source>
        <dbReference type="Proteomes" id="UP000184529"/>
    </source>
</evidence>
<dbReference type="PANTHER" id="PTHR46889:SF4">
    <property type="entry name" value="TRANSPOSASE INSO FOR INSERTION SEQUENCE ELEMENT IS911B-RELATED"/>
    <property type="match status" value="1"/>
</dbReference>
<dbReference type="EMBL" id="FQZM01000028">
    <property type="protein sequence ID" value="SHJ31925.1"/>
    <property type="molecule type" value="Genomic_DNA"/>
</dbReference>
<name>A0A1M6IBZ0_9FIRM</name>